<evidence type="ECO:0000313" key="7">
    <source>
        <dbReference type="Proteomes" id="UP000596827"/>
    </source>
</evidence>
<protein>
    <submittedName>
        <fullName evidence="6">Response regulator transcription factor</fullName>
    </submittedName>
</protein>
<gene>
    <name evidence="6" type="ORF">H8R02_14610</name>
</gene>
<evidence type="ECO:0000259" key="4">
    <source>
        <dbReference type="PROSITE" id="PS50043"/>
    </source>
</evidence>
<dbReference type="Pfam" id="PF00196">
    <property type="entry name" value="GerE"/>
    <property type="match status" value="1"/>
</dbReference>
<evidence type="ECO:0000256" key="3">
    <source>
        <dbReference type="PROSITE-ProRule" id="PRU00169"/>
    </source>
</evidence>
<accession>A0A923S610</accession>
<dbReference type="SUPFAM" id="SSF52172">
    <property type="entry name" value="CheY-like"/>
    <property type="match status" value="1"/>
</dbReference>
<feature type="domain" description="Response regulatory" evidence="5">
    <location>
        <begin position="2"/>
        <end position="118"/>
    </location>
</feature>
<name>A0A923S610_9BURK</name>
<feature type="domain" description="HTH luxR-type" evidence="4">
    <location>
        <begin position="144"/>
        <end position="209"/>
    </location>
</feature>
<dbReference type="InterPro" id="IPR016032">
    <property type="entry name" value="Sig_transdc_resp-reg_C-effctor"/>
</dbReference>
<dbReference type="RefSeq" id="WP_187082174.1">
    <property type="nucleotide sequence ID" value="NZ_JACORU010000005.1"/>
</dbReference>
<reference evidence="6" key="1">
    <citation type="submission" date="2020-08" db="EMBL/GenBank/DDBJ databases">
        <title>Ramlibacter sp. GTP1 16S ribosomal RNA gene genome sequencing and assembly.</title>
        <authorList>
            <person name="Kang M."/>
        </authorList>
    </citation>
    <scope>NUCLEOTIDE SEQUENCE</scope>
    <source>
        <strain evidence="6">GTP1</strain>
    </source>
</reference>
<dbReference type="SMART" id="SM00421">
    <property type="entry name" value="HTH_LUXR"/>
    <property type="match status" value="1"/>
</dbReference>
<dbReference type="Gene3D" id="1.10.10.10">
    <property type="entry name" value="Winged helix-like DNA-binding domain superfamily/Winged helix DNA-binding domain"/>
    <property type="match status" value="1"/>
</dbReference>
<dbReference type="Gene3D" id="3.40.50.2300">
    <property type="match status" value="1"/>
</dbReference>
<feature type="modified residue" description="4-aspartylphosphate" evidence="3">
    <location>
        <position position="53"/>
    </location>
</feature>
<dbReference type="InterPro" id="IPR011006">
    <property type="entry name" value="CheY-like_superfamily"/>
</dbReference>
<dbReference type="PANTHER" id="PTHR45566:SF2">
    <property type="entry name" value="NARL SUBFAMILY"/>
    <property type="match status" value="1"/>
</dbReference>
<dbReference type="InterPro" id="IPR001789">
    <property type="entry name" value="Sig_transdc_resp-reg_receiver"/>
</dbReference>
<dbReference type="GO" id="GO:0003677">
    <property type="term" value="F:DNA binding"/>
    <property type="evidence" value="ECO:0007669"/>
    <property type="project" value="UniProtKB-KW"/>
</dbReference>
<dbReference type="PROSITE" id="PS50110">
    <property type="entry name" value="RESPONSE_REGULATORY"/>
    <property type="match status" value="1"/>
</dbReference>
<dbReference type="InterPro" id="IPR036388">
    <property type="entry name" value="WH-like_DNA-bd_sf"/>
</dbReference>
<keyword evidence="2" id="KW-0238">DNA-binding</keyword>
<dbReference type="SMART" id="SM00448">
    <property type="entry name" value="REC"/>
    <property type="match status" value="1"/>
</dbReference>
<dbReference type="CDD" id="cd17535">
    <property type="entry name" value="REC_NarL-like"/>
    <property type="match status" value="1"/>
</dbReference>
<dbReference type="Pfam" id="PF00072">
    <property type="entry name" value="Response_reg"/>
    <property type="match status" value="1"/>
</dbReference>
<evidence type="ECO:0000256" key="2">
    <source>
        <dbReference type="ARBA" id="ARBA00023125"/>
    </source>
</evidence>
<dbReference type="CDD" id="cd06170">
    <property type="entry name" value="LuxR_C_like"/>
    <property type="match status" value="1"/>
</dbReference>
<sequence>MRILICDDHALFAEGLKLVLEEIDGKLAVSVCGSAEEAMALASRTPFDLILLDWHLRGLTGEAALVALHEAAAESTIVIVSGERDMHLVRRAVELGAASFIPKDASKQEFRAALATLARGALFLPAAALETAGAPATAGGQLELADAFPGLTARQCDVLRAMLRGHSNKLIARHLGLSPETVKSHVRAVFDELQVHSRAEAVYVAARRGVRIH</sequence>
<comment type="caution">
    <text evidence="6">The sequence shown here is derived from an EMBL/GenBank/DDBJ whole genome shotgun (WGS) entry which is preliminary data.</text>
</comment>
<keyword evidence="7" id="KW-1185">Reference proteome</keyword>
<dbReference type="SUPFAM" id="SSF46894">
    <property type="entry name" value="C-terminal effector domain of the bipartite response regulators"/>
    <property type="match status" value="1"/>
</dbReference>
<dbReference type="PROSITE" id="PS50043">
    <property type="entry name" value="HTH_LUXR_2"/>
    <property type="match status" value="1"/>
</dbReference>
<dbReference type="InterPro" id="IPR000792">
    <property type="entry name" value="Tscrpt_reg_LuxR_C"/>
</dbReference>
<dbReference type="InterPro" id="IPR058245">
    <property type="entry name" value="NreC/VraR/RcsB-like_REC"/>
</dbReference>
<keyword evidence="1 3" id="KW-0597">Phosphoprotein</keyword>
<dbReference type="EMBL" id="JACORU010000005">
    <property type="protein sequence ID" value="MBC5765697.1"/>
    <property type="molecule type" value="Genomic_DNA"/>
</dbReference>
<dbReference type="InterPro" id="IPR051015">
    <property type="entry name" value="EvgA-like"/>
</dbReference>
<organism evidence="6 7">
    <name type="scientific">Ramlibacter albus</name>
    <dbReference type="NCBI Taxonomy" id="2079448"/>
    <lineage>
        <taxon>Bacteria</taxon>
        <taxon>Pseudomonadati</taxon>
        <taxon>Pseudomonadota</taxon>
        <taxon>Betaproteobacteria</taxon>
        <taxon>Burkholderiales</taxon>
        <taxon>Comamonadaceae</taxon>
        <taxon>Ramlibacter</taxon>
    </lineage>
</organism>
<evidence type="ECO:0000313" key="6">
    <source>
        <dbReference type="EMBL" id="MBC5765697.1"/>
    </source>
</evidence>
<dbReference type="PRINTS" id="PR00038">
    <property type="entry name" value="HTHLUXR"/>
</dbReference>
<proteinExistence type="predicted"/>
<evidence type="ECO:0000256" key="1">
    <source>
        <dbReference type="ARBA" id="ARBA00022553"/>
    </source>
</evidence>
<dbReference type="PANTHER" id="PTHR45566">
    <property type="entry name" value="HTH-TYPE TRANSCRIPTIONAL REGULATOR YHJB-RELATED"/>
    <property type="match status" value="1"/>
</dbReference>
<dbReference type="Proteomes" id="UP000596827">
    <property type="component" value="Unassembled WGS sequence"/>
</dbReference>
<dbReference type="GO" id="GO:0000160">
    <property type="term" value="P:phosphorelay signal transduction system"/>
    <property type="evidence" value="ECO:0007669"/>
    <property type="project" value="InterPro"/>
</dbReference>
<dbReference type="AlphaFoldDB" id="A0A923S610"/>
<dbReference type="GO" id="GO:0006355">
    <property type="term" value="P:regulation of DNA-templated transcription"/>
    <property type="evidence" value="ECO:0007669"/>
    <property type="project" value="InterPro"/>
</dbReference>
<evidence type="ECO:0000259" key="5">
    <source>
        <dbReference type="PROSITE" id="PS50110"/>
    </source>
</evidence>